<dbReference type="EMBL" id="JAPXFL010000014">
    <property type="protein sequence ID" value="KAK9497755.1"/>
    <property type="molecule type" value="Genomic_DNA"/>
</dbReference>
<accession>A0AAW1CJX5</accession>
<dbReference type="EMBL" id="JAPXFL010000014">
    <property type="protein sequence ID" value="KAK9497757.1"/>
    <property type="molecule type" value="Genomic_DNA"/>
</dbReference>
<feature type="compositionally biased region" description="Basic and acidic residues" evidence="2">
    <location>
        <begin position="161"/>
        <end position="171"/>
    </location>
</feature>
<evidence type="ECO:0000256" key="1">
    <source>
        <dbReference type="SAM" id="Coils"/>
    </source>
</evidence>
<proteinExistence type="predicted"/>
<keyword evidence="3" id="KW-0812">Transmembrane</keyword>
<dbReference type="Proteomes" id="UP001461498">
    <property type="component" value="Unassembled WGS sequence"/>
</dbReference>
<evidence type="ECO:0000256" key="3">
    <source>
        <dbReference type="SAM" id="Phobius"/>
    </source>
</evidence>
<dbReference type="EMBL" id="JAPXFL010000014">
    <property type="protein sequence ID" value="KAK9497756.1"/>
    <property type="molecule type" value="Genomic_DNA"/>
</dbReference>
<evidence type="ECO:0000313" key="5">
    <source>
        <dbReference type="Proteomes" id="UP001461498"/>
    </source>
</evidence>
<feature type="coiled-coil region" evidence="1">
    <location>
        <begin position="280"/>
        <end position="619"/>
    </location>
</feature>
<name>A0AAW1CJX5_9HEMI</name>
<feature type="compositionally biased region" description="Low complexity" evidence="2">
    <location>
        <begin position="199"/>
        <end position="212"/>
    </location>
</feature>
<evidence type="ECO:0000256" key="2">
    <source>
        <dbReference type="SAM" id="MobiDB-lite"/>
    </source>
</evidence>
<feature type="coiled-coil region" evidence="1">
    <location>
        <begin position="726"/>
        <end position="764"/>
    </location>
</feature>
<feature type="compositionally biased region" description="Polar residues" evidence="2">
    <location>
        <begin position="92"/>
        <end position="103"/>
    </location>
</feature>
<evidence type="ECO:0008006" key="6">
    <source>
        <dbReference type="Google" id="ProtNLM"/>
    </source>
</evidence>
<dbReference type="PANTHER" id="PTHR18939:SF4">
    <property type="entry name" value="RIBOSOME-BINDING PROTEIN 1"/>
    <property type="match status" value="1"/>
</dbReference>
<gene>
    <name evidence="4" type="ORF">O3M35_004418</name>
</gene>
<evidence type="ECO:0000313" key="4">
    <source>
        <dbReference type="EMBL" id="KAK9497755.1"/>
    </source>
</evidence>
<feature type="compositionally biased region" description="Basic and acidic residues" evidence="2">
    <location>
        <begin position="144"/>
        <end position="154"/>
    </location>
</feature>
<feature type="compositionally biased region" description="Polar residues" evidence="2">
    <location>
        <begin position="121"/>
        <end position="143"/>
    </location>
</feature>
<feature type="region of interest" description="Disordered" evidence="2">
    <location>
        <begin position="51"/>
        <end position="173"/>
    </location>
</feature>
<sequence length="773" mass="89570">MDIQIALICLAVAAISAFMFYFSFSKKPTFEEVKANRRKIMKQFQEDNKTIYSDKGKDKKPKKVNKKKSDKKDVRDSEIDISENETKKESSQAKPSPLLNNPAATKVETVSIKDKKKLVQNKESGQKSTEPTESQTIQQNKTDITNDKPIITKENKKKMKKDHDKDDKKNQSEQVEDIVQIAANTLQNDPSSAIQQVLPSNVSISNSQSSKPKPSKKKRIEINSLNQLKNDNQAVSHQVLMSLIDKSELSGSEIHTLIERLLNKQQGDISEWYSDRQDPMVKLKKQLNDTEQALKDEKQITVGLQAKLKELRQEIINDRQQTRSAEEQIHLLQNEIRSLTNKLHNINDEKNSLNINLQQLQKKFNENELLIQMKEDQIIKQRLNDEKNHETVINLQAQVNQLTAQIQENMRVIEEYQKMHADVTRAYEGSQFSVQELQAQIKTMERSISDAKIDIENQTKANESLFKQNEQLSNQLKNQCQEINTLREKNESLSTKLSAENFENGITCNKQDFVELEARLEERNNQIDKLTKEVEYSKSVIQDLNNSLVKDRNDLINNQLLLEKANNEILSLKERINLSIEEDAFNQLKFSLNERNQEIASLKHEIEMCKEKNNELRNKNWKIVDALTKAEKTLQNKIRNEQYNENDGTNLEIKKIHEKVNKLMKNLYPDLHVECNQENTDDWLANLEKTVMSRITQAASNKQSLSELQTHNSHLQSLVIHYKGIITEAEKMLNQLQKKVEIEEARWKAKVKSLEETLAKLRTNHSSEMFLQP</sequence>
<organism evidence="4 5">
    <name type="scientific">Rhynocoris fuscipes</name>
    <dbReference type="NCBI Taxonomy" id="488301"/>
    <lineage>
        <taxon>Eukaryota</taxon>
        <taxon>Metazoa</taxon>
        <taxon>Ecdysozoa</taxon>
        <taxon>Arthropoda</taxon>
        <taxon>Hexapoda</taxon>
        <taxon>Insecta</taxon>
        <taxon>Pterygota</taxon>
        <taxon>Neoptera</taxon>
        <taxon>Paraneoptera</taxon>
        <taxon>Hemiptera</taxon>
        <taxon>Heteroptera</taxon>
        <taxon>Panheteroptera</taxon>
        <taxon>Cimicomorpha</taxon>
        <taxon>Reduviidae</taxon>
        <taxon>Harpactorinae</taxon>
        <taxon>Harpactorini</taxon>
        <taxon>Rhynocoris</taxon>
    </lineage>
</organism>
<keyword evidence="3" id="KW-1133">Transmembrane helix</keyword>
<feature type="transmembrane region" description="Helical" evidence="3">
    <location>
        <begin position="5"/>
        <end position="24"/>
    </location>
</feature>
<feature type="compositionally biased region" description="Basic residues" evidence="2">
    <location>
        <begin position="58"/>
        <end position="69"/>
    </location>
</feature>
<reference evidence="4 5" key="1">
    <citation type="submission" date="2022-12" db="EMBL/GenBank/DDBJ databases">
        <title>Chromosome-level genome assembly of true bugs.</title>
        <authorList>
            <person name="Ma L."/>
            <person name="Li H."/>
        </authorList>
    </citation>
    <scope>NUCLEOTIDE SEQUENCE [LARGE SCALE GENOMIC DNA]</scope>
    <source>
        <strain evidence="4">Lab_2022b</strain>
    </source>
</reference>
<protein>
    <recommendedName>
        <fullName evidence="6">Kinectin</fullName>
    </recommendedName>
</protein>
<feature type="region of interest" description="Disordered" evidence="2">
    <location>
        <begin position="197"/>
        <end position="218"/>
    </location>
</feature>
<dbReference type="InterPro" id="IPR040248">
    <property type="entry name" value="RRBP1"/>
</dbReference>
<dbReference type="PANTHER" id="PTHR18939">
    <property type="entry name" value="RIBOSOME BINDING PROTEIN-1"/>
    <property type="match status" value="1"/>
</dbReference>
<dbReference type="AlphaFoldDB" id="A0AAW1CJX5"/>
<keyword evidence="1" id="KW-0175">Coiled coil</keyword>
<comment type="caution">
    <text evidence="4">The sequence shown here is derived from an EMBL/GenBank/DDBJ whole genome shotgun (WGS) entry which is preliminary data.</text>
</comment>
<feature type="compositionally biased region" description="Basic and acidic residues" evidence="2">
    <location>
        <begin position="70"/>
        <end position="91"/>
    </location>
</feature>
<keyword evidence="3" id="KW-0472">Membrane</keyword>
<keyword evidence="5" id="KW-1185">Reference proteome</keyword>
<dbReference type="GO" id="GO:0005789">
    <property type="term" value="C:endoplasmic reticulum membrane"/>
    <property type="evidence" value="ECO:0007669"/>
    <property type="project" value="TreeGrafter"/>
</dbReference>